<dbReference type="EMBL" id="PPSW01000012">
    <property type="protein sequence ID" value="TLX47474.1"/>
    <property type="molecule type" value="Genomic_DNA"/>
</dbReference>
<accession>A0A5R9Q3S2</accession>
<name>A0A5R9Q3S2_9GAMM</name>
<sequence>MVLASSLNSSKVKISDADPILNQLISALYQAQKITEIDKYHALLNRLNINSKEELEAKTVRISMPVSNDDKTLSHALIEAPLLSLFPLSFLQIEHIKLDLDLFVEHAEETKPNLTFKAKSGVFSKNQPCRLSVNLDRESGLSSHLLLDNQ</sequence>
<dbReference type="OrthoDB" id="5807941at2"/>
<proteinExistence type="predicted"/>
<gene>
    <name evidence="1" type="ORF">C1E24_09000</name>
</gene>
<dbReference type="Proteomes" id="UP000309186">
    <property type="component" value="Unassembled WGS sequence"/>
</dbReference>
<dbReference type="Pfam" id="PF11655">
    <property type="entry name" value="DUF2589"/>
    <property type="match status" value="1"/>
</dbReference>
<evidence type="ECO:0000313" key="1">
    <source>
        <dbReference type="EMBL" id="TLX47474.1"/>
    </source>
</evidence>
<evidence type="ECO:0008006" key="3">
    <source>
        <dbReference type="Google" id="ProtNLM"/>
    </source>
</evidence>
<organism evidence="1 2">
    <name type="scientific">Pseudoalteromonas phenolica</name>
    <dbReference type="NCBI Taxonomy" id="161398"/>
    <lineage>
        <taxon>Bacteria</taxon>
        <taxon>Pseudomonadati</taxon>
        <taxon>Pseudomonadota</taxon>
        <taxon>Gammaproteobacteria</taxon>
        <taxon>Alteromonadales</taxon>
        <taxon>Pseudoalteromonadaceae</taxon>
        <taxon>Pseudoalteromonas</taxon>
    </lineage>
</organism>
<reference evidence="1 2" key="1">
    <citation type="submission" date="2018-01" db="EMBL/GenBank/DDBJ databases">
        <title>Co-occurrence of chitin degradation, pigmentation and bioactivity in marine Pseudoalteromonas.</title>
        <authorList>
            <person name="Paulsen S."/>
            <person name="Gram L."/>
            <person name="Machado H."/>
        </authorList>
    </citation>
    <scope>NUCLEOTIDE SEQUENCE [LARGE SCALE GENOMIC DNA]</scope>
    <source>
        <strain evidence="1 2">S3663</strain>
    </source>
</reference>
<protein>
    <recommendedName>
        <fullName evidence="3">DUF2589 domain-containing protein</fullName>
    </recommendedName>
</protein>
<comment type="caution">
    <text evidence="1">The sequence shown here is derived from an EMBL/GenBank/DDBJ whole genome shotgun (WGS) entry which is preliminary data.</text>
</comment>
<dbReference type="AlphaFoldDB" id="A0A5R9Q3S2"/>
<evidence type="ECO:0000313" key="2">
    <source>
        <dbReference type="Proteomes" id="UP000309186"/>
    </source>
</evidence>
<dbReference type="InterPro" id="IPR024510">
    <property type="entry name" value="DUF2589"/>
</dbReference>